<organism evidence="2 3">
    <name type="scientific">Scyliorhinus torazame</name>
    <name type="common">Cloudy catshark</name>
    <name type="synonym">Catulus torazame</name>
    <dbReference type="NCBI Taxonomy" id="75743"/>
    <lineage>
        <taxon>Eukaryota</taxon>
        <taxon>Metazoa</taxon>
        <taxon>Chordata</taxon>
        <taxon>Craniata</taxon>
        <taxon>Vertebrata</taxon>
        <taxon>Chondrichthyes</taxon>
        <taxon>Elasmobranchii</taxon>
        <taxon>Galeomorphii</taxon>
        <taxon>Galeoidea</taxon>
        <taxon>Carcharhiniformes</taxon>
        <taxon>Scyliorhinidae</taxon>
        <taxon>Scyliorhinus</taxon>
    </lineage>
</organism>
<feature type="non-terminal residue" evidence="2">
    <location>
        <position position="64"/>
    </location>
</feature>
<comment type="caution">
    <text evidence="2">The sequence shown here is derived from an EMBL/GenBank/DDBJ whole genome shotgun (WGS) entry which is preliminary data.</text>
</comment>
<protein>
    <submittedName>
        <fullName evidence="2">Uncharacterized protein</fullName>
    </submittedName>
</protein>
<dbReference type="AlphaFoldDB" id="A0A401QLG6"/>
<accession>A0A401QLG6</accession>
<feature type="compositionally biased region" description="Gly residues" evidence="1">
    <location>
        <begin position="17"/>
        <end position="31"/>
    </location>
</feature>
<reference evidence="2 3" key="1">
    <citation type="journal article" date="2018" name="Nat. Ecol. Evol.">
        <title>Shark genomes provide insights into elasmobranch evolution and the origin of vertebrates.</title>
        <authorList>
            <person name="Hara Y"/>
            <person name="Yamaguchi K"/>
            <person name="Onimaru K"/>
            <person name="Kadota M"/>
            <person name="Koyanagi M"/>
            <person name="Keeley SD"/>
            <person name="Tatsumi K"/>
            <person name="Tanaka K"/>
            <person name="Motone F"/>
            <person name="Kageyama Y"/>
            <person name="Nozu R"/>
            <person name="Adachi N"/>
            <person name="Nishimura O"/>
            <person name="Nakagawa R"/>
            <person name="Tanegashima C"/>
            <person name="Kiyatake I"/>
            <person name="Matsumoto R"/>
            <person name="Murakumo K"/>
            <person name="Nishida K"/>
            <person name="Terakita A"/>
            <person name="Kuratani S"/>
            <person name="Sato K"/>
            <person name="Hyodo S Kuraku.S."/>
        </authorList>
    </citation>
    <scope>NUCLEOTIDE SEQUENCE [LARGE SCALE GENOMIC DNA]</scope>
</reference>
<dbReference type="OrthoDB" id="5562606at2759"/>
<evidence type="ECO:0000313" key="3">
    <source>
        <dbReference type="Proteomes" id="UP000288216"/>
    </source>
</evidence>
<feature type="region of interest" description="Disordered" evidence="1">
    <location>
        <begin position="1"/>
        <end position="33"/>
    </location>
</feature>
<evidence type="ECO:0000313" key="2">
    <source>
        <dbReference type="EMBL" id="GCB86225.1"/>
    </source>
</evidence>
<proteinExistence type="predicted"/>
<feature type="compositionally biased region" description="Acidic residues" evidence="1">
    <location>
        <begin position="1"/>
        <end position="14"/>
    </location>
</feature>
<name>A0A401QLG6_SCYTO</name>
<keyword evidence="3" id="KW-1185">Reference proteome</keyword>
<dbReference type="EMBL" id="BFAA01249429">
    <property type="protein sequence ID" value="GCB86225.1"/>
    <property type="molecule type" value="Genomic_DNA"/>
</dbReference>
<evidence type="ECO:0000256" key="1">
    <source>
        <dbReference type="SAM" id="MobiDB-lite"/>
    </source>
</evidence>
<dbReference type="Proteomes" id="UP000288216">
    <property type="component" value="Unassembled WGS sequence"/>
</dbReference>
<sequence length="64" mass="7303">MTRDDEDEDDEDNDTGFGRGQGPGFHFGFGPDGRNFDEGFTGLFQEMDELFRGMGSWEMPVKQF</sequence>
<gene>
    <name evidence="2" type="ORF">scyTo_0026844</name>
</gene>